<name>G5LTN6_SALET</name>
<dbReference type="AlphaFoldDB" id="G5LTN6"/>
<proteinExistence type="predicted"/>
<dbReference type="EMBL" id="AFCJ01001949">
    <property type="protein sequence ID" value="EHC33056.1"/>
    <property type="molecule type" value="Genomic_DNA"/>
</dbReference>
<sequence length="38" mass="4184">MADRRRGAQQQCSTGGCFNKVTSVHGYSPRESALSFFC</sequence>
<accession>G5LTN6</accession>
<dbReference type="PROSITE" id="PS51257">
    <property type="entry name" value="PROKAR_LIPOPROTEIN"/>
    <property type="match status" value="1"/>
</dbReference>
<organism evidence="1 2">
    <name type="scientific">Salmonella enterica subsp. enterica serovar Alachua str. R6-377</name>
    <dbReference type="NCBI Taxonomy" id="913241"/>
    <lineage>
        <taxon>Bacteria</taxon>
        <taxon>Pseudomonadati</taxon>
        <taxon>Pseudomonadota</taxon>
        <taxon>Gammaproteobacteria</taxon>
        <taxon>Enterobacterales</taxon>
        <taxon>Enterobacteriaceae</taxon>
        <taxon>Salmonella</taxon>
    </lineage>
</organism>
<dbReference type="PATRIC" id="fig|913241.3.peg.3423"/>
<reference evidence="1 2" key="1">
    <citation type="journal article" date="2011" name="BMC Genomics">
        <title>Genome sequencing reveals diversification of virulence factor content and possible host adaptation in distinct subpopulations of Salmonella enterica.</title>
        <authorList>
            <person name="den Bakker H.C."/>
            <person name="Moreno Switt A.I."/>
            <person name="Govoni G."/>
            <person name="Cummings C.A."/>
            <person name="Ranieri M.L."/>
            <person name="Degoricija L."/>
            <person name="Hoelzer K."/>
            <person name="Rodriguez-Rivera L.D."/>
            <person name="Brown S."/>
            <person name="Bolchacova E."/>
            <person name="Furtado M.R."/>
            <person name="Wiedmann M."/>
        </authorList>
    </citation>
    <scope>NUCLEOTIDE SEQUENCE [LARGE SCALE GENOMIC DNA]</scope>
    <source>
        <strain evidence="1 2">R6-377</strain>
    </source>
</reference>
<dbReference type="Proteomes" id="UP000004642">
    <property type="component" value="Unassembled WGS sequence"/>
</dbReference>
<evidence type="ECO:0000313" key="2">
    <source>
        <dbReference type="Proteomes" id="UP000004642"/>
    </source>
</evidence>
<protein>
    <submittedName>
        <fullName evidence="1">Uncharacterized protein</fullName>
    </submittedName>
</protein>
<comment type="caution">
    <text evidence="1">The sequence shown here is derived from an EMBL/GenBank/DDBJ whole genome shotgun (WGS) entry which is preliminary data.</text>
</comment>
<gene>
    <name evidence="1" type="ORF">LTSEALA_4507</name>
</gene>
<evidence type="ECO:0000313" key="1">
    <source>
        <dbReference type="EMBL" id="EHC33056.1"/>
    </source>
</evidence>